<accession>A0A0D6EIG2</accession>
<dbReference type="GO" id="GO:0005829">
    <property type="term" value="C:cytosol"/>
    <property type="evidence" value="ECO:0007669"/>
    <property type="project" value="TreeGrafter"/>
</dbReference>
<feature type="region of interest" description="Disordered" evidence="1">
    <location>
        <begin position="27"/>
        <end position="53"/>
    </location>
</feature>
<organism evidence="2 3">
    <name type="scientific">Sporidiobolus salmonicolor</name>
    <name type="common">Yeast-like fungus</name>
    <name type="synonym">Sporobolomyces salmonicolor</name>
    <dbReference type="NCBI Taxonomy" id="5005"/>
    <lineage>
        <taxon>Eukaryota</taxon>
        <taxon>Fungi</taxon>
        <taxon>Dikarya</taxon>
        <taxon>Basidiomycota</taxon>
        <taxon>Pucciniomycotina</taxon>
        <taxon>Microbotryomycetes</taxon>
        <taxon>Sporidiobolales</taxon>
        <taxon>Sporidiobolaceae</taxon>
        <taxon>Sporobolomyces</taxon>
    </lineage>
</organism>
<feature type="region of interest" description="Disordered" evidence="1">
    <location>
        <begin position="368"/>
        <end position="431"/>
    </location>
</feature>
<dbReference type="Proteomes" id="UP000243876">
    <property type="component" value="Unassembled WGS sequence"/>
</dbReference>
<dbReference type="PANTHER" id="PTHR10933">
    <property type="entry name" value="IMMUNOGLOBULIN-BINDING PROTEIN 1"/>
    <property type="match status" value="1"/>
</dbReference>
<feature type="region of interest" description="Disordered" evidence="1">
    <location>
        <begin position="267"/>
        <end position="299"/>
    </location>
</feature>
<evidence type="ECO:0000313" key="2">
    <source>
        <dbReference type="EMBL" id="CEQ39817.1"/>
    </source>
</evidence>
<feature type="region of interest" description="Disordered" evidence="1">
    <location>
        <begin position="180"/>
        <end position="226"/>
    </location>
</feature>
<feature type="compositionally biased region" description="Basic and acidic residues" evidence="1">
    <location>
        <begin position="382"/>
        <end position="431"/>
    </location>
</feature>
<feature type="compositionally biased region" description="Basic and acidic residues" evidence="1">
    <location>
        <begin position="286"/>
        <end position="299"/>
    </location>
</feature>
<protein>
    <submittedName>
        <fullName evidence="2">SPOSA6832_01385-mRNA-1:cds</fullName>
    </submittedName>
</protein>
<dbReference type="Pfam" id="PF04177">
    <property type="entry name" value="TAP42"/>
    <property type="match status" value="1"/>
</dbReference>
<feature type="compositionally biased region" description="Polar residues" evidence="1">
    <location>
        <begin position="34"/>
        <end position="48"/>
    </location>
</feature>
<name>A0A0D6EIG2_SPOSA</name>
<dbReference type="AlphaFoldDB" id="A0A0D6EIG2"/>
<proteinExistence type="predicted"/>
<dbReference type="InterPro" id="IPR038511">
    <property type="entry name" value="TAP42/TAP46-like_sf"/>
</dbReference>
<evidence type="ECO:0000313" key="3">
    <source>
        <dbReference type="Proteomes" id="UP000243876"/>
    </source>
</evidence>
<feature type="compositionally biased region" description="Acidic residues" evidence="1">
    <location>
        <begin position="213"/>
        <end position="226"/>
    </location>
</feature>
<gene>
    <name evidence="2" type="primary">SPOSA6832_01385</name>
</gene>
<reference evidence="3" key="1">
    <citation type="submission" date="2015-02" db="EMBL/GenBank/DDBJ databases">
        <authorList>
            <person name="Gon?alves P."/>
        </authorList>
    </citation>
    <scope>NUCLEOTIDE SEQUENCE [LARGE SCALE GENOMIC DNA]</scope>
</reference>
<dbReference type="InterPro" id="IPR007304">
    <property type="entry name" value="TAP46-like"/>
</dbReference>
<dbReference type="GO" id="GO:0009966">
    <property type="term" value="P:regulation of signal transduction"/>
    <property type="evidence" value="ECO:0007669"/>
    <property type="project" value="InterPro"/>
</dbReference>
<dbReference type="EMBL" id="CENE01000004">
    <property type="protein sequence ID" value="CEQ39817.1"/>
    <property type="molecule type" value="Genomic_DNA"/>
</dbReference>
<keyword evidence="3" id="KW-1185">Reference proteome</keyword>
<dbReference type="GO" id="GO:0051721">
    <property type="term" value="F:protein phosphatase 2A binding"/>
    <property type="evidence" value="ECO:0007669"/>
    <property type="project" value="TreeGrafter"/>
</dbReference>
<dbReference type="Gene3D" id="1.25.40.540">
    <property type="entry name" value="TAP42-like family"/>
    <property type="match status" value="1"/>
</dbReference>
<sequence length="431" mass="47856">MDASPSHDLTLGQLLSRAIRNASSIQEAPAPNDQAIQVSTRSRPSFPTSADPRTPAQTLLQNTLSDLSLSSSLINHLGVLSPNETLDDINTADLRCLLVEALRGQLCLLARTKGGRERVDYLVKAQEHFRKYAAQIEQYEVVAADKRSVFAGPAASEMDANKRRAGKIAQFKMEREIKGTLEELRKRRRERRPRPAVLTSASASTSTSATPAEPDDDNDFLSDDDDESESVARPLLINLLQLHYLRAFAELSSVEQELELLEHGMKMSEIPSPSPHAGPSTSSSDSRARKTDEEDTTWRLDKLAEKDGPVLSPDGKVLRPFVILPSTSSSSSPLSTRLRLQSEVFRPSHRLPTMTIDEYLEQQQEMGNVLQGGGPSTSDEVDQARRDEQGEKEDDTLRGYEAEEAGLKKIREWDEYTDTHRKGEGNMHNRG</sequence>
<dbReference type="PANTHER" id="PTHR10933:SF9">
    <property type="entry name" value="IMMUNOGLOBULIN-BINDING PROTEIN 1"/>
    <property type="match status" value="1"/>
</dbReference>
<evidence type="ECO:0000256" key="1">
    <source>
        <dbReference type="SAM" id="MobiDB-lite"/>
    </source>
</evidence>
<dbReference type="GO" id="GO:0035303">
    <property type="term" value="P:regulation of dephosphorylation"/>
    <property type="evidence" value="ECO:0007669"/>
    <property type="project" value="TreeGrafter"/>
</dbReference>
<feature type="compositionally biased region" description="Low complexity" evidence="1">
    <location>
        <begin position="199"/>
        <end position="212"/>
    </location>
</feature>
<dbReference type="OrthoDB" id="10261753at2759"/>